<reference evidence="2" key="1">
    <citation type="submission" date="2023-03" db="EMBL/GenBank/DDBJ databases">
        <title>Massive genome expansion in bonnet fungi (Mycena s.s.) driven by repeated elements and novel gene families across ecological guilds.</title>
        <authorList>
            <consortium name="Lawrence Berkeley National Laboratory"/>
            <person name="Harder C.B."/>
            <person name="Miyauchi S."/>
            <person name="Viragh M."/>
            <person name="Kuo A."/>
            <person name="Thoen E."/>
            <person name="Andreopoulos B."/>
            <person name="Lu D."/>
            <person name="Skrede I."/>
            <person name="Drula E."/>
            <person name="Henrissat B."/>
            <person name="Morin E."/>
            <person name="Kohler A."/>
            <person name="Barry K."/>
            <person name="LaButti K."/>
            <person name="Morin E."/>
            <person name="Salamov A."/>
            <person name="Lipzen A."/>
            <person name="Mereny Z."/>
            <person name="Hegedus B."/>
            <person name="Baldrian P."/>
            <person name="Stursova M."/>
            <person name="Weitz H."/>
            <person name="Taylor A."/>
            <person name="Grigoriev I.V."/>
            <person name="Nagy L.G."/>
            <person name="Martin F."/>
            <person name="Kauserud H."/>
        </authorList>
    </citation>
    <scope>NUCLEOTIDE SEQUENCE</scope>
    <source>
        <strain evidence="2">CBHHK002</strain>
    </source>
</reference>
<evidence type="ECO:0000256" key="1">
    <source>
        <dbReference type="SAM" id="SignalP"/>
    </source>
</evidence>
<organism evidence="2 3">
    <name type="scientific">Mycena albidolilacea</name>
    <dbReference type="NCBI Taxonomy" id="1033008"/>
    <lineage>
        <taxon>Eukaryota</taxon>
        <taxon>Fungi</taxon>
        <taxon>Dikarya</taxon>
        <taxon>Basidiomycota</taxon>
        <taxon>Agaricomycotina</taxon>
        <taxon>Agaricomycetes</taxon>
        <taxon>Agaricomycetidae</taxon>
        <taxon>Agaricales</taxon>
        <taxon>Marasmiineae</taxon>
        <taxon>Mycenaceae</taxon>
        <taxon>Mycena</taxon>
    </lineage>
</organism>
<gene>
    <name evidence="2" type="ORF">DFH08DRAFT_699457</name>
</gene>
<dbReference type="Gene3D" id="3.40.50.12780">
    <property type="entry name" value="N-terminal domain of ligase-like"/>
    <property type="match status" value="1"/>
</dbReference>
<feature type="signal peptide" evidence="1">
    <location>
        <begin position="1"/>
        <end position="21"/>
    </location>
</feature>
<keyword evidence="1" id="KW-0732">Signal</keyword>
<dbReference type="InterPro" id="IPR042099">
    <property type="entry name" value="ANL_N_sf"/>
</dbReference>
<comment type="caution">
    <text evidence="2">The sequence shown here is derived from an EMBL/GenBank/DDBJ whole genome shotgun (WGS) entry which is preliminary data.</text>
</comment>
<feature type="chain" id="PRO_5042099178" description="AMP-dependent synthetase/ligase domain-containing protein" evidence="1">
    <location>
        <begin position="22"/>
        <end position="168"/>
    </location>
</feature>
<name>A0AAD7A0W7_9AGAR</name>
<proteinExistence type="predicted"/>
<sequence length="168" mass="18764">MALPPFHIFGVWEQLLQLLDGTCVAVYTLTGATPGALPFTPSADNILEHARKTKCRSLVPVSVMLTESPLLLHTSRPWIGSCMFPSGPLPQCIGDDLVNQELRLISAYGATEFGTLSSLILYEDDQKEWDWFRVPPLVRVRRAPQGDETFECPWCAFSGSLEWHSDSR</sequence>
<dbReference type="SUPFAM" id="SSF56801">
    <property type="entry name" value="Acetyl-CoA synthetase-like"/>
    <property type="match status" value="1"/>
</dbReference>
<dbReference type="AlphaFoldDB" id="A0AAD7A0W7"/>
<accession>A0AAD7A0W7</accession>
<keyword evidence="3" id="KW-1185">Reference proteome</keyword>
<dbReference type="Proteomes" id="UP001218218">
    <property type="component" value="Unassembled WGS sequence"/>
</dbReference>
<dbReference type="EMBL" id="JARIHO010000019">
    <property type="protein sequence ID" value="KAJ7347311.1"/>
    <property type="molecule type" value="Genomic_DNA"/>
</dbReference>
<evidence type="ECO:0000313" key="3">
    <source>
        <dbReference type="Proteomes" id="UP001218218"/>
    </source>
</evidence>
<evidence type="ECO:0000313" key="2">
    <source>
        <dbReference type="EMBL" id="KAJ7347311.1"/>
    </source>
</evidence>
<evidence type="ECO:0008006" key="4">
    <source>
        <dbReference type="Google" id="ProtNLM"/>
    </source>
</evidence>
<protein>
    <recommendedName>
        <fullName evidence="4">AMP-dependent synthetase/ligase domain-containing protein</fullName>
    </recommendedName>
</protein>